<comment type="cofactor">
    <cofactor evidence="1">
        <name>FAD</name>
        <dbReference type="ChEBI" id="CHEBI:57692"/>
    </cofactor>
</comment>
<dbReference type="Gene3D" id="3.30.70.2450">
    <property type="match status" value="1"/>
</dbReference>
<keyword evidence="2" id="KW-0285">Flavoprotein</keyword>
<dbReference type="RefSeq" id="WP_015586111.1">
    <property type="nucleotide sequence ID" value="NC_021080.1"/>
</dbReference>
<gene>
    <name evidence="5" type="ORF">pFi_057</name>
</gene>
<reference evidence="5" key="5">
    <citation type="journal article" date="2012" name="Mol. Plant Microbe Interact.">
        <title>pFiD188, the linear virulence plasmid of Rhodococcus fascians D188.</title>
        <authorList>
            <person name="Francis I."/>
            <person name="De Keyser A."/>
            <person name="De Backer P."/>
            <person name="Simon-Mateo C."/>
            <person name="Kalkus J."/>
            <person name="Pertry I."/>
            <person name="Ardiles-Diaz W."/>
            <person name="De Rycke R."/>
            <person name="Vandeputte O.M."/>
            <person name="El Jaziri M."/>
            <person name="Holsters M."/>
            <person name="Vereecke D."/>
        </authorList>
    </citation>
    <scope>NUCLEOTIDE SEQUENCE</scope>
    <source>
        <strain evidence="5">D188</strain>
        <plasmid evidence="5">pFiD188</plasmid>
    </source>
</reference>
<dbReference type="AlphaFoldDB" id="G8JYS2"/>
<dbReference type="PATRIC" id="fig|1051973.4.peg.4964"/>
<accession>G8JYS2</accession>
<dbReference type="Gene3D" id="3.50.50.60">
    <property type="entry name" value="FAD/NAD(P)-binding domain"/>
    <property type="match status" value="1"/>
</dbReference>
<dbReference type="PRINTS" id="PR00420">
    <property type="entry name" value="RNGMNOXGNASE"/>
</dbReference>
<dbReference type="GO" id="GO:0016709">
    <property type="term" value="F:oxidoreductase activity, acting on paired donors, with incorporation or reduction of molecular oxygen, NAD(P)H as one donor, and incorporation of one atom of oxygen"/>
    <property type="evidence" value="ECO:0007669"/>
    <property type="project" value="UniProtKB-ARBA"/>
</dbReference>
<reference evidence="5" key="3">
    <citation type="journal article" date="2011" name="Annu. Rev. Phytopathol.">
        <title>A successful bacterial coup d'etat: how Rhodococcus fascians redirects plant development.</title>
        <authorList>
            <person name="Stes E."/>
            <person name="Vandeputte O.M."/>
            <person name="El Jaziri M."/>
            <person name="Holsters M."/>
            <person name="Vereecke D."/>
        </authorList>
    </citation>
    <scope>NUCLEOTIDE SEQUENCE</scope>
    <source>
        <strain evidence="5">D188</strain>
        <plasmid evidence="5">pFiD188</plasmid>
    </source>
</reference>
<organism evidence="5">
    <name type="scientific">Rhodococcoides fascians D188</name>
    <dbReference type="NCBI Taxonomy" id="1051973"/>
    <lineage>
        <taxon>Bacteria</taxon>
        <taxon>Bacillati</taxon>
        <taxon>Actinomycetota</taxon>
        <taxon>Actinomycetes</taxon>
        <taxon>Mycobacteriales</taxon>
        <taxon>Nocardiaceae</taxon>
        <taxon>Rhodococcoides</taxon>
    </lineage>
</organism>
<dbReference type="EMBL" id="JN093097">
    <property type="protein sequence ID" value="AET25193.1"/>
    <property type="molecule type" value="Genomic_DNA"/>
</dbReference>
<dbReference type="KEGG" id="rfa:A3L23_04922"/>
<dbReference type="InterPro" id="IPR036188">
    <property type="entry name" value="FAD/NAD-bd_sf"/>
</dbReference>
<dbReference type="Gene3D" id="3.40.30.20">
    <property type="match status" value="1"/>
</dbReference>
<dbReference type="SUPFAM" id="SSF51905">
    <property type="entry name" value="FAD/NAD(P)-binding domain"/>
    <property type="match status" value="1"/>
</dbReference>
<sequence>MTEHTVLIVGAGPTGLTLACELARRNVDHMIIDGKSGPSTEPKALVLWSAAQESLRILGVDPAVFDAGVTLDRASYWSKGSQIGHVDFTGLDQPGLHKPLSLPQPLVEAALLELYQALGGTVRWRHKFLGALDPDPAGPSDGARASLVGPSGIRFTTTAEWIVGTDGAHSTVRKTAAIDFDGDSYDDAFLLVDGTLETDGSVGEAQYHLHPDGVTVVVPLPGGGHRVFLGHRQSASPALIPPTQITDRANIMLGQRGLGRFRVSNVLWQSDFRVHRRLSSRYVSGRFILAGDAAHIHSPAGGQGMNTGIQDAANLAWKLAAVAVDGADAALLETYELERRPVAESVAAMTDLQTKLWTTRAAVSRWIRDRILGILSATGLLTRRVVPQLAQIDTAYGPSVARGGGRGRTISPGKFLPPHPVQFDGEVDKLLPDLLDDRRVLALATITSIDELRALHAILDSWGSRLHVVVVVHSPTTLLSATPTVIDTHEIVSSELGQGGVAVVRPDRIVGMTGSLQNPAAIRTYLTAVAGPADTQAVERGRPETSASKETAS</sequence>
<reference evidence="5" key="4">
    <citation type="submission" date="2011-06" db="EMBL/GenBank/DDBJ databases">
        <authorList>
            <person name="Vereecke D.M."/>
        </authorList>
    </citation>
    <scope>NUCLEOTIDE SEQUENCE</scope>
    <source>
        <strain evidence="5">D188</strain>
        <plasmid evidence="5">pFiD188</plasmid>
    </source>
</reference>
<reference evidence="5" key="2">
    <citation type="journal article" date="2010" name="Mol. Plant Microbe Interact.">
        <title>Rhodococcus fascians impacts plant development through the dynamic fas-mediated production of a cytokinin mix.</title>
        <authorList>
            <person name="Pertry I."/>
            <person name="Vaclavikova K."/>
            <person name="Gemrotova M."/>
            <person name="Spichal L."/>
            <person name="Galuszka P."/>
            <person name="Depuydt S."/>
            <person name="Temmerman W."/>
            <person name="Stes E."/>
            <person name="De Keyser A."/>
            <person name="Riefler M."/>
            <person name="Biondi S."/>
            <person name="Novak O."/>
            <person name="Schmulling T."/>
            <person name="Strnad M."/>
            <person name="Tarkowski P."/>
            <person name="Holsters M."/>
            <person name="Vereecke D."/>
        </authorList>
    </citation>
    <scope>NUCLEOTIDE SEQUENCE</scope>
    <source>
        <strain evidence="5">D188</strain>
        <plasmid evidence="5">pFiD188</plasmid>
    </source>
</reference>
<dbReference type="InterPro" id="IPR050641">
    <property type="entry name" value="RIFMO-like"/>
</dbReference>
<dbReference type="Pfam" id="PF01494">
    <property type="entry name" value="FAD_binding_3"/>
    <property type="match status" value="1"/>
</dbReference>
<evidence type="ECO:0000313" key="5">
    <source>
        <dbReference type="EMBL" id="AET25193.1"/>
    </source>
</evidence>
<dbReference type="InterPro" id="IPR002938">
    <property type="entry name" value="FAD-bd"/>
</dbReference>
<dbReference type="InterPro" id="IPR038220">
    <property type="entry name" value="PHOX_C_sf"/>
</dbReference>
<evidence type="ECO:0000256" key="2">
    <source>
        <dbReference type="ARBA" id="ARBA00022630"/>
    </source>
</evidence>
<protein>
    <submittedName>
        <fullName evidence="5">Putative FAD-binding monooxygenase</fullName>
    </submittedName>
</protein>
<proteinExistence type="predicted"/>
<evidence type="ECO:0000256" key="4">
    <source>
        <dbReference type="ARBA" id="ARBA00023002"/>
    </source>
</evidence>
<keyword evidence="5" id="KW-0614">Plasmid</keyword>
<keyword evidence="3" id="KW-0274">FAD</keyword>
<evidence type="ECO:0000256" key="3">
    <source>
        <dbReference type="ARBA" id="ARBA00022827"/>
    </source>
</evidence>
<name>G8JYS2_RHOFA</name>
<keyword evidence="4" id="KW-0560">Oxidoreductase</keyword>
<keyword evidence="5" id="KW-0503">Monooxygenase</keyword>
<evidence type="ECO:0000256" key="1">
    <source>
        <dbReference type="ARBA" id="ARBA00001974"/>
    </source>
</evidence>
<geneLocation type="plasmid" evidence="5">
    <name>pFiD188</name>
</geneLocation>
<dbReference type="PANTHER" id="PTHR43004:SF19">
    <property type="entry name" value="BINDING MONOOXYGENASE, PUTATIVE (JCVI)-RELATED"/>
    <property type="match status" value="1"/>
</dbReference>
<reference evidence="5" key="1">
    <citation type="journal article" date="2009" name="Proc. Natl. Acad. Sci. U.S.A.">
        <title>Identification of Rhodococcus fascians cytokinins and their modus operandi to reshape the plant.</title>
        <authorList>
            <person name="Pertry I."/>
            <person name="Vaclavikova K."/>
            <person name="Depuydt S."/>
            <person name="Galuszka P."/>
            <person name="Spichal L."/>
            <person name="Temmerman W."/>
            <person name="Stes E."/>
            <person name="Schmulling T."/>
            <person name="Kakimoto T."/>
            <person name="Van Montagu M.C."/>
            <person name="Strnad M."/>
            <person name="Holsters M."/>
            <person name="Tarkowski P."/>
            <person name="Vereecke D."/>
        </authorList>
    </citation>
    <scope>NUCLEOTIDE SEQUENCE</scope>
    <source>
        <strain evidence="5">D188</strain>
        <plasmid evidence="5">pFiD188</plasmid>
    </source>
</reference>
<dbReference type="PANTHER" id="PTHR43004">
    <property type="entry name" value="TRK SYSTEM POTASSIUM UPTAKE PROTEIN"/>
    <property type="match status" value="1"/>
</dbReference>
<dbReference type="GO" id="GO:0071949">
    <property type="term" value="F:FAD binding"/>
    <property type="evidence" value="ECO:0007669"/>
    <property type="project" value="InterPro"/>
</dbReference>